<reference evidence="1" key="1">
    <citation type="submission" date="2016-07" db="EMBL/GenBank/DDBJ databases">
        <title>De novo transcriptome assembly of four accessions of the metal hyperaccumulator plant Noccaea caerulescens.</title>
        <authorList>
            <person name="Blande D."/>
            <person name="Halimaa P."/>
            <person name="Tervahauta A.I."/>
            <person name="Aarts M.G."/>
            <person name="Karenlampi S.O."/>
        </authorList>
    </citation>
    <scope>NUCLEOTIDE SEQUENCE</scope>
</reference>
<protein>
    <submittedName>
        <fullName evidence="1">Uncharacterized protein</fullName>
    </submittedName>
</protein>
<sequence length="74" mass="8663">MMKSRSTSSLVTTQTTKVTSYTILIHIRETAVEMPHLMKKTNGFRDKVMKIISYVEENINWSKQHKSMLPQQLH</sequence>
<name>A0A1J3G0Q8_NOCCA</name>
<proteinExistence type="predicted"/>
<accession>A0A1J3G0Q8</accession>
<dbReference type="EMBL" id="GEVK01005148">
    <property type="protein sequence ID" value="JAU47684.1"/>
    <property type="molecule type" value="Transcribed_RNA"/>
</dbReference>
<organism evidence="1">
    <name type="scientific">Noccaea caerulescens</name>
    <name type="common">Alpine penny-cress</name>
    <name type="synonym">Thlaspi caerulescens</name>
    <dbReference type="NCBI Taxonomy" id="107243"/>
    <lineage>
        <taxon>Eukaryota</taxon>
        <taxon>Viridiplantae</taxon>
        <taxon>Streptophyta</taxon>
        <taxon>Embryophyta</taxon>
        <taxon>Tracheophyta</taxon>
        <taxon>Spermatophyta</taxon>
        <taxon>Magnoliopsida</taxon>
        <taxon>eudicotyledons</taxon>
        <taxon>Gunneridae</taxon>
        <taxon>Pentapetalae</taxon>
        <taxon>rosids</taxon>
        <taxon>malvids</taxon>
        <taxon>Brassicales</taxon>
        <taxon>Brassicaceae</taxon>
        <taxon>Coluteocarpeae</taxon>
        <taxon>Noccaea</taxon>
    </lineage>
</organism>
<gene>
    <name evidence="1" type="ORF">LC_TR8926_c10_g1_i1_g.32324</name>
</gene>
<dbReference type="AlphaFoldDB" id="A0A1J3G0Q8"/>
<evidence type="ECO:0000313" key="1">
    <source>
        <dbReference type="EMBL" id="JAU47684.1"/>
    </source>
</evidence>